<feature type="transmembrane region" description="Helical" evidence="6">
    <location>
        <begin position="95"/>
        <end position="119"/>
    </location>
</feature>
<dbReference type="Pfam" id="PF12679">
    <property type="entry name" value="ABC2_membrane_2"/>
    <property type="match status" value="1"/>
</dbReference>
<feature type="transmembrane region" description="Helical" evidence="6">
    <location>
        <begin position="165"/>
        <end position="182"/>
    </location>
</feature>
<feature type="transmembrane region" description="Helical" evidence="6">
    <location>
        <begin position="12"/>
        <end position="36"/>
    </location>
</feature>
<evidence type="ECO:0000313" key="8">
    <source>
        <dbReference type="Proteomes" id="UP000652681"/>
    </source>
</evidence>
<dbReference type="GO" id="GO:0005886">
    <property type="term" value="C:plasma membrane"/>
    <property type="evidence" value="ECO:0007669"/>
    <property type="project" value="UniProtKB-SubCell"/>
</dbReference>
<dbReference type="PANTHER" id="PTHR30294">
    <property type="entry name" value="MEMBRANE COMPONENT OF ABC TRANSPORTER YHHJ-RELATED"/>
    <property type="match status" value="1"/>
</dbReference>
<evidence type="ECO:0000256" key="1">
    <source>
        <dbReference type="ARBA" id="ARBA00004651"/>
    </source>
</evidence>
<keyword evidence="5 6" id="KW-0472">Membrane</keyword>
<dbReference type="GO" id="GO:0140359">
    <property type="term" value="F:ABC-type transporter activity"/>
    <property type="evidence" value="ECO:0007669"/>
    <property type="project" value="InterPro"/>
</dbReference>
<gene>
    <name evidence="7" type="ORF">H9Y05_13955</name>
</gene>
<comment type="subcellular location">
    <subcellularLocation>
        <location evidence="1">Cell membrane</location>
        <topology evidence="1">Multi-pass membrane protein</topology>
    </subcellularLocation>
</comment>
<evidence type="ECO:0000256" key="2">
    <source>
        <dbReference type="ARBA" id="ARBA00022475"/>
    </source>
</evidence>
<organism evidence="7 8">
    <name type="scientific">Taishania pollutisoli</name>
    <dbReference type="NCBI Taxonomy" id="2766479"/>
    <lineage>
        <taxon>Bacteria</taxon>
        <taxon>Pseudomonadati</taxon>
        <taxon>Bacteroidota</taxon>
        <taxon>Flavobacteriia</taxon>
        <taxon>Flavobacteriales</taxon>
        <taxon>Crocinitomicaceae</taxon>
        <taxon>Taishania</taxon>
    </lineage>
</organism>
<dbReference type="PANTHER" id="PTHR30294:SF29">
    <property type="entry name" value="MULTIDRUG ABC TRANSPORTER PERMEASE YBHS-RELATED"/>
    <property type="match status" value="1"/>
</dbReference>
<feature type="transmembrane region" description="Helical" evidence="6">
    <location>
        <begin position="56"/>
        <end position="74"/>
    </location>
</feature>
<dbReference type="EMBL" id="JACVEL010000011">
    <property type="protein sequence ID" value="MBC9813576.1"/>
    <property type="molecule type" value="Genomic_DNA"/>
</dbReference>
<feature type="transmembrane region" description="Helical" evidence="6">
    <location>
        <begin position="220"/>
        <end position="238"/>
    </location>
</feature>
<evidence type="ECO:0000313" key="7">
    <source>
        <dbReference type="EMBL" id="MBC9813576.1"/>
    </source>
</evidence>
<protein>
    <submittedName>
        <fullName evidence="7">ABC transporter permease subunit</fullName>
    </submittedName>
</protein>
<evidence type="ECO:0000256" key="6">
    <source>
        <dbReference type="SAM" id="Phobius"/>
    </source>
</evidence>
<name>A0A8J6PAS9_9FLAO</name>
<evidence type="ECO:0000256" key="3">
    <source>
        <dbReference type="ARBA" id="ARBA00022692"/>
    </source>
</evidence>
<comment type="caution">
    <text evidence="7">The sequence shown here is derived from an EMBL/GenBank/DDBJ whole genome shotgun (WGS) entry which is preliminary data.</text>
</comment>
<evidence type="ECO:0000256" key="4">
    <source>
        <dbReference type="ARBA" id="ARBA00022989"/>
    </source>
</evidence>
<sequence length="243" mass="27389">MRALYFKEIRSFLNSIIGFIFIFIFLVATGIFHWIVPGGTNLLEGAEADLIPFFNLAPIMFFILIPALTMRSIAEERRTGTIELLFTRPISDLKIILAKYFAGITLLILAIIPTVVYYISMYYLSLEPEKFDHGATITSYIGLILLGSVFVAIGIFSSSLTSSQIVAFIISMFLCWLFFDGLNRLGAFNVMGSFDNVLQYFGMVKHYDAIRKGVIDTSDIVYFLSLILFFILSALTVIKTLKK</sequence>
<feature type="transmembrane region" description="Helical" evidence="6">
    <location>
        <begin position="139"/>
        <end position="158"/>
    </location>
</feature>
<proteinExistence type="predicted"/>
<evidence type="ECO:0000256" key="5">
    <source>
        <dbReference type="ARBA" id="ARBA00023136"/>
    </source>
</evidence>
<keyword evidence="3 6" id="KW-0812">Transmembrane</keyword>
<dbReference type="Proteomes" id="UP000652681">
    <property type="component" value="Unassembled WGS sequence"/>
</dbReference>
<keyword evidence="2" id="KW-1003">Cell membrane</keyword>
<accession>A0A8J6PAS9</accession>
<dbReference type="InterPro" id="IPR051449">
    <property type="entry name" value="ABC-2_transporter_component"/>
</dbReference>
<dbReference type="AlphaFoldDB" id="A0A8J6PAS9"/>
<keyword evidence="8" id="KW-1185">Reference proteome</keyword>
<reference evidence="7" key="1">
    <citation type="submission" date="2020-09" db="EMBL/GenBank/DDBJ databases">
        <title>Taishania pollutisoli gen. nov., sp. nov., Isolated from Tetrabromobisphenol A-Contaminated Soil.</title>
        <authorList>
            <person name="Chen Q."/>
        </authorList>
    </citation>
    <scope>NUCLEOTIDE SEQUENCE</scope>
    <source>
        <strain evidence="7">CZZ-1</strain>
    </source>
</reference>
<keyword evidence="4 6" id="KW-1133">Transmembrane helix</keyword>
<dbReference type="RefSeq" id="WP_163491531.1">
    <property type="nucleotide sequence ID" value="NZ_JACVEL010000011.1"/>
</dbReference>